<proteinExistence type="predicted"/>
<keyword evidence="2" id="KW-1185">Reference proteome</keyword>
<dbReference type="EMBL" id="LSYS01006159">
    <property type="protein sequence ID" value="OPJ75635.1"/>
    <property type="molecule type" value="Genomic_DNA"/>
</dbReference>
<evidence type="ECO:0000313" key="1">
    <source>
        <dbReference type="EMBL" id="OPJ75635.1"/>
    </source>
</evidence>
<sequence>MRHTHKIDDNHPDWQYSKQAVGINCGQISWKEEPNGETWEDHKEVETNFKKHYTAPLGMAPGLDSGNWIMKEESDCTSWPSSSTQDLVTVLTITAAHGQESEVAFPAMVSH</sequence>
<protein>
    <submittedName>
        <fullName evidence="1">Uncharacterized protein</fullName>
    </submittedName>
</protein>
<dbReference type="AlphaFoldDB" id="A0A1V4JUA5"/>
<evidence type="ECO:0000313" key="2">
    <source>
        <dbReference type="Proteomes" id="UP000190648"/>
    </source>
</evidence>
<comment type="caution">
    <text evidence="1">The sequence shown here is derived from an EMBL/GenBank/DDBJ whole genome shotgun (WGS) entry which is preliminary data.</text>
</comment>
<accession>A0A1V4JUA5</accession>
<organism evidence="1 2">
    <name type="scientific">Patagioenas fasciata monilis</name>
    <dbReference type="NCBI Taxonomy" id="372326"/>
    <lineage>
        <taxon>Eukaryota</taxon>
        <taxon>Metazoa</taxon>
        <taxon>Chordata</taxon>
        <taxon>Craniata</taxon>
        <taxon>Vertebrata</taxon>
        <taxon>Euteleostomi</taxon>
        <taxon>Archelosauria</taxon>
        <taxon>Archosauria</taxon>
        <taxon>Dinosauria</taxon>
        <taxon>Saurischia</taxon>
        <taxon>Theropoda</taxon>
        <taxon>Coelurosauria</taxon>
        <taxon>Aves</taxon>
        <taxon>Neognathae</taxon>
        <taxon>Neoaves</taxon>
        <taxon>Columbimorphae</taxon>
        <taxon>Columbiformes</taxon>
        <taxon>Columbidae</taxon>
        <taxon>Patagioenas</taxon>
    </lineage>
</organism>
<gene>
    <name evidence="1" type="ORF">AV530_011838</name>
</gene>
<dbReference type="Proteomes" id="UP000190648">
    <property type="component" value="Unassembled WGS sequence"/>
</dbReference>
<name>A0A1V4JUA5_PATFA</name>
<reference evidence="1 2" key="1">
    <citation type="submission" date="2016-02" db="EMBL/GenBank/DDBJ databases">
        <title>Band-tailed pigeon sequencing and assembly.</title>
        <authorList>
            <person name="Soares A.E."/>
            <person name="Novak B.J."/>
            <person name="Rice E.S."/>
            <person name="O'Connell B."/>
            <person name="Chang D."/>
            <person name="Weber S."/>
            <person name="Shapiro B."/>
        </authorList>
    </citation>
    <scope>NUCLEOTIDE SEQUENCE [LARGE SCALE GENOMIC DNA]</scope>
    <source>
        <strain evidence="1">BTP2013</strain>
        <tissue evidence="1">Blood</tissue>
    </source>
</reference>